<protein>
    <recommendedName>
        <fullName evidence="4">Secreted protein</fullName>
    </recommendedName>
</protein>
<keyword evidence="1" id="KW-0732">Signal</keyword>
<dbReference type="AlphaFoldDB" id="A0A5C3K8Y6"/>
<evidence type="ECO:0000313" key="3">
    <source>
        <dbReference type="Proteomes" id="UP000307440"/>
    </source>
</evidence>
<evidence type="ECO:0000313" key="2">
    <source>
        <dbReference type="EMBL" id="TFK16520.1"/>
    </source>
</evidence>
<dbReference type="Proteomes" id="UP000307440">
    <property type="component" value="Unassembled WGS sequence"/>
</dbReference>
<feature type="chain" id="PRO_5023113257" description="Secreted protein" evidence="1">
    <location>
        <begin position="19"/>
        <end position="97"/>
    </location>
</feature>
<feature type="signal peptide" evidence="1">
    <location>
        <begin position="1"/>
        <end position="18"/>
    </location>
</feature>
<dbReference type="EMBL" id="ML210760">
    <property type="protein sequence ID" value="TFK16520.1"/>
    <property type="molecule type" value="Genomic_DNA"/>
</dbReference>
<evidence type="ECO:0008006" key="4">
    <source>
        <dbReference type="Google" id="ProtNLM"/>
    </source>
</evidence>
<sequence>MMCLVLLWLSSHMCPCCSRVRWRGRSLYTAPTGTTTLSLLPIHRCTAVASNDRAEAGNDERQAAVGLSVDSTHPGFCQRRLSPFPLGPHPSCTRCHP</sequence>
<organism evidence="2 3">
    <name type="scientific">Coprinopsis marcescibilis</name>
    <name type="common">Agaric fungus</name>
    <name type="synonym">Psathyrella marcescibilis</name>
    <dbReference type="NCBI Taxonomy" id="230819"/>
    <lineage>
        <taxon>Eukaryota</taxon>
        <taxon>Fungi</taxon>
        <taxon>Dikarya</taxon>
        <taxon>Basidiomycota</taxon>
        <taxon>Agaricomycotina</taxon>
        <taxon>Agaricomycetes</taxon>
        <taxon>Agaricomycetidae</taxon>
        <taxon>Agaricales</taxon>
        <taxon>Agaricineae</taxon>
        <taxon>Psathyrellaceae</taxon>
        <taxon>Coprinopsis</taxon>
    </lineage>
</organism>
<reference evidence="2 3" key="1">
    <citation type="journal article" date="2019" name="Nat. Ecol. Evol.">
        <title>Megaphylogeny resolves global patterns of mushroom evolution.</title>
        <authorList>
            <person name="Varga T."/>
            <person name="Krizsan K."/>
            <person name="Foldi C."/>
            <person name="Dima B."/>
            <person name="Sanchez-Garcia M."/>
            <person name="Sanchez-Ramirez S."/>
            <person name="Szollosi G.J."/>
            <person name="Szarkandi J.G."/>
            <person name="Papp V."/>
            <person name="Albert L."/>
            <person name="Andreopoulos W."/>
            <person name="Angelini C."/>
            <person name="Antonin V."/>
            <person name="Barry K.W."/>
            <person name="Bougher N.L."/>
            <person name="Buchanan P."/>
            <person name="Buyck B."/>
            <person name="Bense V."/>
            <person name="Catcheside P."/>
            <person name="Chovatia M."/>
            <person name="Cooper J."/>
            <person name="Damon W."/>
            <person name="Desjardin D."/>
            <person name="Finy P."/>
            <person name="Geml J."/>
            <person name="Haridas S."/>
            <person name="Hughes K."/>
            <person name="Justo A."/>
            <person name="Karasinski D."/>
            <person name="Kautmanova I."/>
            <person name="Kiss B."/>
            <person name="Kocsube S."/>
            <person name="Kotiranta H."/>
            <person name="LaButti K.M."/>
            <person name="Lechner B.E."/>
            <person name="Liimatainen K."/>
            <person name="Lipzen A."/>
            <person name="Lukacs Z."/>
            <person name="Mihaltcheva S."/>
            <person name="Morgado L.N."/>
            <person name="Niskanen T."/>
            <person name="Noordeloos M.E."/>
            <person name="Ohm R.A."/>
            <person name="Ortiz-Santana B."/>
            <person name="Ovrebo C."/>
            <person name="Racz N."/>
            <person name="Riley R."/>
            <person name="Savchenko A."/>
            <person name="Shiryaev A."/>
            <person name="Soop K."/>
            <person name="Spirin V."/>
            <person name="Szebenyi C."/>
            <person name="Tomsovsky M."/>
            <person name="Tulloss R.E."/>
            <person name="Uehling J."/>
            <person name="Grigoriev I.V."/>
            <person name="Vagvolgyi C."/>
            <person name="Papp T."/>
            <person name="Martin F.M."/>
            <person name="Miettinen O."/>
            <person name="Hibbett D.S."/>
            <person name="Nagy L.G."/>
        </authorList>
    </citation>
    <scope>NUCLEOTIDE SEQUENCE [LARGE SCALE GENOMIC DNA]</scope>
    <source>
        <strain evidence="2 3">CBS 121175</strain>
    </source>
</reference>
<proteinExistence type="predicted"/>
<keyword evidence="3" id="KW-1185">Reference proteome</keyword>
<accession>A0A5C3K8Y6</accession>
<name>A0A5C3K8Y6_COPMA</name>
<gene>
    <name evidence="2" type="ORF">FA15DRAFT_435151</name>
</gene>
<evidence type="ECO:0000256" key="1">
    <source>
        <dbReference type="SAM" id="SignalP"/>
    </source>
</evidence>